<sequence length="363" mass="38014">MSNRPEPDPVPARVPGALIAAALVIVVAGLKAASGIVAPIALAFVLVIAVSPLQRSLRRHGWPTWLGVPVLLVALYALLISFAVVAVASAGQLVSLLPQYESQADAALDSLQGRLSDLGFDSDWASHALSQIDPGQIITVVTSVLSSLSGTLTGFLFLMGLLLFTAVDAVDFPDRLDAVAPGRSAMVRTLRRFASDTRRYLVVSTVFGLVVAVVDGIGLWFFGVPLPILWALLAFVTNYIPNIGFVIGLAPPALLAFLEGGAGTMLGVIAFYSVVNFVLQSVVQPKVVGDSVNLSVTLTFIALIFWTWVIGGLGAVLAVPLTLLAKALLVDSSPSASWIATLMRSGPPRPRRSADAASSGARQ</sequence>
<keyword evidence="4 7" id="KW-1133">Transmembrane helix</keyword>
<evidence type="ECO:0000256" key="4">
    <source>
        <dbReference type="ARBA" id="ARBA00022989"/>
    </source>
</evidence>
<feature type="transmembrane region" description="Helical" evidence="7">
    <location>
        <begin position="36"/>
        <end position="53"/>
    </location>
</feature>
<feature type="region of interest" description="Disordered" evidence="6">
    <location>
        <begin position="344"/>
        <end position="363"/>
    </location>
</feature>
<accession>A0ABV8TU25</accession>
<dbReference type="Proteomes" id="UP001595823">
    <property type="component" value="Unassembled WGS sequence"/>
</dbReference>
<keyword evidence="3 7" id="KW-0812">Transmembrane</keyword>
<feature type="transmembrane region" description="Helical" evidence="7">
    <location>
        <begin position="299"/>
        <end position="325"/>
    </location>
</feature>
<feature type="transmembrane region" description="Helical" evidence="7">
    <location>
        <begin position="200"/>
        <end position="222"/>
    </location>
</feature>
<evidence type="ECO:0000313" key="9">
    <source>
        <dbReference type="Proteomes" id="UP001595823"/>
    </source>
</evidence>
<dbReference type="RefSeq" id="WP_380617933.1">
    <property type="nucleotide sequence ID" value="NZ_JBHSDK010000003.1"/>
</dbReference>
<feature type="transmembrane region" description="Helical" evidence="7">
    <location>
        <begin position="257"/>
        <end position="279"/>
    </location>
</feature>
<evidence type="ECO:0000256" key="2">
    <source>
        <dbReference type="ARBA" id="ARBA00009773"/>
    </source>
</evidence>
<feature type="transmembrane region" description="Helical" evidence="7">
    <location>
        <begin position="228"/>
        <end position="250"/>
    </location>
</feature>
<dbReference type="EMBL" id="JBHSDK010000003">
    <property type="protein sequence ID" value="MFC4334197.1"/>
    <property type="molecule type" value="Genomic_DNA"/>
</dbReference>
<gene>
    <name evidence="8" type="ORF">ACFPET_03195</name>
</gene>
<dbReference type="Pfam" id="PF01594">
    <property type="entry name" value="AI-2E_transport"/>
    <property type="match status" value="1"/>
</dbReference>
<keyword evidence="5 7" id="KW-0472">Membrane</keyword>
<name>A0ABV8TU25_9ACTN</name>
<organism evidence="8 9">
    <name type="scientific">Salininema proteolyticum</name>
    <dbReference type="NCBI Taxonomy" id="1607685"/>
    <lineage>
        <taxon>Bacteria</taxon>
        <taxon>Bacillati</taxon>
        <taxon>Actinomycetota</taxon>
        <taxon>Actinomycetes</taxon>
        <taxon>Glycomycetales</taxon>
        <taxon>Glycomycetaceae</taxon>
        <taxon>Salininema</taxon>
    </lineage>
</organism>
<protein>
    <submittedName>
        <fullName evidence="8">AI-2E family transporter</fullName>
    </submittedName>
</protein>
<comment type="similarity">
    <text evidence="2">Belongs to the autoinducer-2 exporter (AI-2E) (TC 2.A.86) family.</text>
</comment>
<feature type="transmembrane region" description="Helical" evidence="7">
    <location>
        <begin position="65"/>
        <end position="88"/>
    </location>
</feature>
<dbReference type="PANTHER" id="PTHR21716">
    <property type="entry name" value="TRANSMEMBRANE PROTEIN"/>
    <property type="match status" value="1"/>
</dbReference>
<dbReference type="InterPro" id="IPR002549">
    <property type="entry name" value="AI-2E-like"/>
</dbReference>
<dbReference type="PANTHER" id="PTHR21716:SF64">
    <property type="entry name" value="AI-2 TRANSPORT PROTEIN TQSA"/>
    <property type="match status" value="1"/>
</dbReference>
<evidence type="ECO:0000256" key="3">
    <source>
        <dbReference type="ARBA" id="ARBA00022692"/>
    </source>
</evidence>
<comment type="caution">
    <text evidence="8">The sequence shown here is derived from an EMBL/GenBank/DDBJ whole genome shotgun (WGS) entry which is preliminary data.</text>
</comment>
<proteinExistence type="inferred from homology"/>
<comment type="subcellular location">
    <subcellularLocation>
        <location evidence="1">Membrane</location>
        <topology evidence="1">Multi-pass membrane protein</topology>
    </subcellularLocation>
</comment>
<feature type="transmembrane region" description="Helical" evidence="7">
    <location>
        <begin position="137"/>
        <end position="167"/>
    </location>
</feature>
<evidence type="ECO:0000256" key="6">
    <source>
        <dbReference type="SAM" id="MobiDB-lite"/>
    </source>
</evidence>
<evidence type="ECO:0000256" key="7">
    <source>
        <dbReference type="SAM" id="Phobius"/>
    </source>
</evidence>
<keyword evidence="9" id="KW-1185">Reference proteome</keyword>
<evidence type="ECO:0000256" key="1">
    <source>
        <dbReference type="ARBA" id="ARBA00004141"/>
    </source>
</evidence>
<evidence type="ECO:0000313" key="8">
    <source>
        <dbReference type="EMBL" id="MFC4334197.1"/>
    </source>
</evidence>
<reference evidence="9" key="1">
    <citation type="journal article" date="2019" name="Int. J. Syst. Evol. Microbiol.">
        <title>The Global Catalogue of Microorganisms (GCM) 10K type strain sequencing project: providing services to taxonomists for standard genome sequencing and annotation.</title>
        <authorList>
            <consortium name="The Broad Institute Genomics Platform"/>
            <consortium name="The Broad Institute Genome Sequencing Center for Infectious Disease"/>
            <person name="Wu L."/>
            <person name="Ma J."/>
        </authorList>
    </citation>
    <scope>NUCLEOTIDE SEQUENCE [LARGE SCALE GENOMIC DNA]</scope>
    <source>
        <strain evidence="9">IBRC-M 10908</strain>
    </source>
</reference>
<evidence type="ECO:0000256" key="5">
    <source>
        <dbReference type="ARBA" id="ARBA00023136"/>
    </source>
</evidence>